<sequence length="97" mass="11067">MTKFWVAFKSENQSEVQDLQLEVDEPALSCDIVLRALGRHLNPSEEWPFAVDCADCPTDADIGERAVRLNRVQAARRHLKLTYLSYRPEGTVLQFSC</sequence>
<comment type="caution">
    <text evidence="1">The sequence shown here is derived from an EMBL/GenBank/DDBJ whole genome shotgun (WGS) entry which is preliminary data.</text>
</comment>
<reference evidence="1 2" key="1">
    <citation type="submission" date="2017-06" db="EMBL/GenBank/DDBJ databases">
        <title>Herbaspirillum phytohormonus sp. nov., isolated from the root nodule of Robinia pseudoacacia in lead-zinc mine.</title>
        <authorList>
            <person name="Fan M."/>
            <person name="Lin Y."/>
        </authorList>
    </citation>
    <scope>NUCLEOTIDE SEQUENCE [LARGE SCALE GENOMIC DNA]</scope>
    <source>
        <strain evidence="1 2">HZ10</strain>
    </source>
</reference>
<dbReference type="EMBL" id="NJGU01000008">
    <property type="protein sequence ID" value="OWY28211.1"/>
    <property type="molecule type" value="Genomic_DNA"/>
</dbReference>
<proteinExistence type="predicted"/>
<name>A0A246WPD8_9BURK</name>
<accession>A0A246WPD8</accession>
<organism evidence="1 2">
    <name type="scientific">Herbaspirillum robiniae</name>
    <dbReference type="NCBI Taxonomy" id="2014887"/>
    <lineage>
        <taxon>Bacteria</taxon>
        <taxon>Pseudomonadati</taxon>
        <taxon>Pseudomonadota</taxon>
        <taxon>Betaproteobacteria</taxon>
        <taxon>Burkholderiales</taxon>
        <taxon>Oxalobacteraceae</taxon>
        <taxon>Herbaspirillum</taxon>
    </lineage>
</organism>
<dbReference type="Proteomes" id="UP000197596">
    <property type="component" value="Unassembled WGS sequence"/>
</dbReference>
<gene>
    <name evidence="1" type="ORF">CEJ42_16510</name>
</gene>
<dbReference type="AlphaFoldDB" id="A0A246WPD8"/>
<dbReference type="RefSeq" id="WP_088751840.1">
    <property type="nucleotide sequence ID" value="NZ_NJGU01000008.1"/>
</dbReference>
<evidence type="ECO:0000313" key="2">
    <source>
        <dbReference type="Proteomes" id="UP000197596"/>
    </source>
</evidence>
<protein>
    <submittedName>
        <fullName evidence="1">Uncharacterized protein</fullName>
    </submittedName>
</protein>
<evidence type="ECO:0000313" key="1">
    <source>
        <dbReference type="EMBL" id="OWY28211.1"/>
    </source>
</evidence>